<dbReference type="Gene3D" id="1.10.10.10">
    <property type="entry name" value="Winged helix-like DNA-binding domain superfamily/Winged helix DNA-binding domain"/>
    <property type="match status" value="2"/>
</dbReference>
<dbReference type="InterPro" id="IPR019887">
    <property type="entry name" value="Tscrpt_reg_AsnC/Lrp_C"/>
</dbReference>
<accession>A0A8D3WHX7</accession>
<feature type="domain" description="Transcription regulator AsnC/Lrp ligand binding" evidence="4">
    <location>
        <begin position="98"/>
        <end position="164"/>
    </location>
</feature>
<dbReference type="InterPro" id="IPR011008">
    <property type="entry name" value="Dimeric_a/b-barrel"/>
</dbReference>
<dbReference type="AlphaFoldDB" id="A0A8D3WHX7"/>
<dbReference type="PANTHER" id="PTHR30154:SF34">
    <property type="entry name" value="TRANSCRIPTIONAL REGULATOR AZLB"/>
    <property type="match status" value="1"/>
</dbReference>
<dbReference type="Gene3D" id="3.30.70.920">
    <property type="match status" value="1"/>
</dbReference>
<feature type="domain" description="HTH asnC-type" evidence="5">
    <location>
        <begin position="206"/>
        <end position="246"/>
    </location>
</feature>
<dbReference type="Pfam" id="PF01037">
    <property type="entry name" value="AsnC_trans_reg"/>
    <property type="match status" value="1"/>
</dbReference>
<dbReference type="InterPro" id="IPR036390">
    <property type="entry name" value="WH_DNA-bd_sf"/>
</dbReference>
<keyword evidence="2" id="KW-0238">DNA-binding</keyword>
<dbReference type="SUPFAM" id="SSF54909">
    <property type="entry name" value="Dimeric alpha+beta barrel"/>
    <property type="match status" value="1"/>
</dbReference>
<evidence type="ECO:0000259" key="5">
    <source>
        <dbReference type="Pfam" id="PF13404"/>
    </source>
</evidence>
<dbReference type="InterPro" id="IPR019888">
    <property type="entry name" value="Tscrpt_reg_AsnC-like"/>
</dbReference>
<dbReference type="GO" id="GO:0043200">
    <property type="term" value="P:response to amino acid"/>
    <property type="evidence" value="ECO:0007669"/>
    <property type="project" value="TreeGrafter"/>
</dbReference>
<evidence type="ECO:0000313" key="7">
    <source>
        <dbReference type="Proteomes" id="UP000002066"/>
    </source>
</evidence>
<organism evidence="6 7">
    <name type="scientific">Streptomyces pratensis (strain ATCC 33331 / IAF-45CD)</name>
    <dbReference type="NCBI Taxonomy" id="591167"/>
    <lineage>
        <taxon>Bacteria</taxon>
        <taxon>Bacillati</taxon>
        <taxon>Actinomycetota</taxon>
        <taxon>Actinomycetes</taxon>
        <taxon>Kitasatosporales</taxon>
        <taxon>Streptomycetaceae</taxon>
        <taxon>Streptomyces</taxon>
    </lineage>
</organism>
<evidence type="ECO:0000256" key="2">
    <source>
        <dbReference type="ARBA" id="ARBA00023125"/>
    </source>
</evidence>
<feature type="domain" description="HTH asnC-type" evidence="5">
    <location>
        <begin position="33"/>
        <end position="73"/>
    </location>
</feature>
<sequence>MIVRRKALLMSRSTHESAGLPERLLRTAQPEPLDELDYLLITALQTSPRAEWAQIGKVLGVDASTAARRWNRLTEAGHAWLSCYTVAVGPTVPIIAFIEVDCAAGALHDVAAEIADDPHLITIEHVTGARDLVLTAAFPDLAMLARYVGFRLGRLPGVSATRSQTATAVHTEGSRWRLDRLDPDSQDLLAKDRAPVMPRRGLPAPDALDTRLYLLLSEDFRQPAARLAERLGVSPTTVRRRLDRMHRQDALIYRCEVARYLSGWPISVTLWGIAPAGETARITAQLIRMRETRLCASLTGPHNLMLTVWLRSAEDIGAFEARLAERFPELTVADRAVALWQLKIAGHVLDPRGRHIRGVPVTFWEEPGASRAEDALLERLRVPR</sequence>
<proteinExistence type="predicted"/>
<dbReference type="Proteomes" id="UP000002066">
    <property type="component" value="Chromosome"/>
</dbReference>
<dbReference type="InterPro" id="IPR036388">
    <property type="entry name" value="WH-like_DNA-bd_sf"/>
</dbReference>
<dbReference type="PRINTS" id="PR00033">
    <property type="entry name" value="HTHASNC"/>
</dbReference>
<gene>
    <name evidence="6" type="ordered locus">Sfla_3858</name>
</gene>
<dbReference type="EMBL" id="CP002475">
    <property type="protein sequence ID" value="ADW05275.1"/>
    <property type="molecule type" value="Genomic_DNA"/>
</dbReference>
<dbReference type="SUPFAM" id="SSF46785">
    <property type="entry name" value="Winged helix' DNA-binding domain"/>
    <property type="match status" value="2"/>
</dbReference>
<dbReference type="SMART" id="SM00344">
    <property type="entry name" value="HTH_ASNC"/>
    <property type="match status" value="2"/>
</dbReference>
<evidence type="ECO:0000256" key="1">
    <source>
        <dbReference type="ARBA" id="ARBA00023015"/>
    </source>
</evidence>
<dbReference type="Pfam" id="PF13404">
    <property type="entry name" value="HTH_AsnC-type"/>
    <property type="match status" value="2"/>
</dbReference>
<dbReference type="InterPro" id="IPR000485">
    <property type="entry name" value="AsnC-type_HTH_dom"/>
</dbReference>
<keyword evidence="1" id="KW-0805">Transcription regulation</keyword>
<keyword evidence="3" id="KW-0804">Transcription</keyword>
<dbReference type="PANTHER" id="PTHR30154">
    <property type="entry name" value="LEUCINE-RESPONSIVE REGULATORY PROTEIN"/>
    <property type="match status" value="1"/>
</dbReference>
<evidence type="ECO:0000259" key="4">
    <source>
        <dbReference type="Pfam" id="PF01037"/>
    </source>
</evidence>
<dbReference type="KEGG" id="sfa:Sfla_3858"/>
<name>A0A8D3WHX7_STRFA</name>
<protein>
    <submittedName>
        <fullName evidence="6">Transcriptional regulator, AsnC family</fullName>
    </submittedName>
</protein>
<dbReference type="GO" id="GO:0043565">
    <property type="term" value="F:sequence-specific DNA binding"/>
    <property type="evidence" value="ECO:0007669"/>
    <property type="project" value="InterPro"/>
</dbReference>
<evidence type="ECO:0000313" key="6">
    <source>
        <dbReference type="EMBL" id="ADW05275.1"/>
    </source>
</evidence>
<dbReference type="GO" id="GO:0005829">
    <property type="term" value="C:cytosol"/>
    <property type="evidence" value="ECO:0007669"/>
    <property type="project" value="TreeGrafter"/>
</dbReference>
<evidence type="ECO:0000256" key="3">
    <source>
        <dbReference type="ARBA" id="ARBA00023163"/>
    </source>
</evidence>
<reference evidence="6 7" key="1">
    <citation type="submission" date="2011-01" db="EMBL/GenBank/DDBJ databases">
        <title>Complete sequence of chromosome of Streptomyces flavogriseus ATCC 33331.</title>
        <authorList>
            <consortium name="US DOE Joint Genome Institute"/>
            <person name="Lucas S."/>
            <person name="Copeland A."/>
            <person name="Lapidus A."/>
            <person name="Cheng J.-F."/>
            <person name="Goodwin L."/>
            <person name="Pitluck S."/>
            <person name="Davenport K."/>
            <person name="Detter J.C."/>
            <person name="Han C."/>
            <person name="Tapia R."/>
            <person name="Land M."/>
            <person name="Hauser L."/>
            <person name="Kyrpides N."/>
            <person name="Ivanova N."/>
            <person name="Ovchinnikova G."/>
            <person name="Pagani I."/>
            <person name="Brumm P."/>
            <person name="Mead D."/>
            <person name="Woyke T."/>
        </authorList>
    </citation>
    <scope>NUCLEOTIDE SEQUENCE [LARGE SCALE GENOMIC DNA]</scope>
    <source>
        <strain evidence="7">ATCC 33331 / IAF-45CD</strain>
    </source>
</reference>